<protein>
    <submittedName>
        <fullName evidence="1">Uncharacterized protein</fullName>
    </submittedName>
</protein>
<dbReference type="GO" id="GO:0005739">
    <property type="term" value="C:mitochondrion"/>
    <property type="evidence" value="ECO:0007669"/>
    <property type="project" value="TreeGrafter"/>
</dbReference>
<dbReference type="STRING" id="667725.A0A0L0G0U4"/>
<dbReference type="OrthoDB" id="309640at2759"/>
<dbReference type="Pfam" id="PF01042">
    <property type="entry name" value="Ribonuc_L-PSP"/>
    <property type="match status" value="1"/>
</dbReference>
<gene>
    <name evidence="1" type="ORF">SARC_05865</name>
</gene>
<dbReference type="SUPFAM" id="SSF55298">
    <property type="entry name" value="YjgF-like"/>
    <property type="match status" value="1"/>
</dbReference>
<reference evidence="1 2" key="1">
    <citation type="submission" date="2011-02" db="EMBL/GenBank/DDBJ databases">
        <title>The Genome Sequence of Sphaeroforma arctica JP610.</title>
        <authorList>
            <consortium name="The Broad Institute Genome Sequencing Platform"/>
            <person name="Russ C."/>
            <person name="Cuomo C."/>
            <person name="Young S.K."/>
            <person name="Zeng Q."/>
            <person name="Gargeya S."/>
            <person name="Alvarado L."/>
            <person name="Berlin A."/>
            <person name="Chapman S.B."/>
            <person name="Chen Z."/>
            <person name="Freedman E."/>
            <person name="Gellesch M."/>
            <person name="Goldberg J."/>
            <person name="Griggs A."/>
            <person name="Gujja S."/>
            <person name="Heilman E."/>
            <person name="Heiman D."/>
            <person name="Howarth C."/>
            <person name="Mehta T."/>
            <person name="Neiman D."/>
            <person name="Pearson M."/>
            <person name="Roberts A."/>
            <person name="Saif S."/>
            <person name="Shea T."/>
            <person name="Shenoy N."/>
            <person name="Sisk P."/>
            <person name="Stolte C."/>
            <person name="Sykes S."/>
            <person name="White J."/>
            <person name="Yandava C."/>
            <person name="Burger G."/>
            <person name="Gray M.W."/>
            <person name="Holland P.W.H."/>
            <person name="King N."/>
            <person name="Lang F.B.F."/>
            <person name="Roger A.J."/>
            <person name="Ruiz-Trillo I."/>
            <person name="Haas B."/>
            <person name="Nusbaum C."/>
            <person name="Birren B."/>
        </authorList>
    </citation>
    <scope>NUCLEOTIDE SEQUENCE [LARGE SCALE GENOMIC DNA]</scope>
    <source>
        <strain evidence="1 2">JP610</strain>
    </source>
</reference>
<dbReference type="GO" id="GO:0019239">
    <property type="term" value="F:deaminase activity"/>
    <property type="evidence" value="ECO:0007669"/>
    <property type="project" value="TreeGrafter"/>
</dbReference>
<dbReference type="InterPro" id="IPR035959">
    <property type="entry name" value="RutC-like_sf"/>
</dbReference>
<dbReference type="GO" id="GO:0005829">
    <property type="term" value="C:cytosol"/>
    <property type="evidence" value="ECO:0007669"/>
    <property type="project" value="TreeGrafter"/>
</dbReference>
<dbReference type="GeneID" id="25906369"/>
<dbReference type="Gene3D" id="3.30.1330.40">
    <property type="entry name" value="RutC-like"/>
    <property type="match status" value="1"/>
</dbReference>
<sequence>MYVCGTWTLDVKEQTQGIIENIQSILSEAGADLSHVIDVTVFLTDMTHYKGMNEIYNKFFDRDTGPTRTCVAVKELPHPNLLIEIKAQALAPVQSS</sequence>
<dbReference type="eggNOG" id="KOG2317">
    <property type="taxonomic scope" value="Eukaryota"/>
</dbReference>
<dbReference type="EMBL" id="KQ241990">
    <property type="protein sequence ID" value="KNC81828.1"/>
    <property type="molecule type" value="Genomic_DNA"/>
</dbReference>
<keyword evidence="2" id="KW-1185">Reference proteome</keyword>
<name>A0A0L0G0U4_9EUKA</name>
<dbReference type="PANTHER" id="PTHR11803">
    <property type="entry name" value="2-IMINOBUTANOATE/2-IMINOPROPANOATE DEAMINASE RIDA"/>
    <property type="match status" value="1"/>
</dbReference>
<evidence type="ECO:0000313" key="2">
    <source>
        <dbReference type="Proteomes" id="UP000054560"/>
    </source>
</evidence>
<dbReference type="RefSeq" id="XP_014155730.1">
    <property type="nucleotide sequence ID" value="XM_014300255.1"/>
</dbReference>
<dbReference type="CDD" id="cd00448">
    <property type="entry name" value="YjgF_YER057c_UK114_family"/>
    <property type="match status" value="1"/>
</dbReference>
<dbReference type="PANTHER" id="PTHR11803:SF48">
    <property type="entry name" value="2-AMINOMUCONATE DEAMINASE"/>
    <property type="match status" value="1"/>
</dbReference>
<dbReference type="Proteomes" id="UP000054560">
    <property type="component" value="Unassembled WGS sequence"/>
</dbReference>
<dbReference type="InterPro" id="IPR006175">
    <property type="entry name" value="YjgF/YER057c/UK114"/>
</dbReference>
<evidence type="ECO:0000313" key="1">
    <source>
        <dbReference type="EMBL" id="KNC81828.1"/>
    </source>
</evidence>
<proteinExistence type="predicted"/>
<dbReference type="AlphaFoldDB" id="A0A0L0G0U4"/>
<organism evidence="1 2">
    <name type="scientific">Sphaeroforma arctica JP610</name>
    <dbReference type="NCBI Taxonomy" id="667725"/>
    <lineage>
        <taxon>Eukaryota</taxon>
        <taxon>Ichthyosporea</taxon>
        <taxon>Ichthyophonida</taxon>
        <taxon>Sphaeroforma</taxon>
    </lineage>
</organism>
<accession>A0A0L0G0U4</accession>